<dbReference type="SUPFAM" id="SSF103473">
    <property type="entry name" value="MFS general substrate transporter"/>
    <property type="match status" value="1"/>
</dbReference>
<feature type="transmembrane region" description="Helical" evidence="6">
    <location>
        <begin position="28"/>
        <end position="46"/>
    </location>
</feature>
<evidence type="ECO:0000256" key="3">
    <source>
        <dbReference type="ARBA" id="ARBA00022692"/>
    </source>
</evidence>
<dbReference type="GeneID" id="81594754"/>
<protein>
    <recommendedName>
        <fullName evidence="9">Allantoate permease</fullName>
    </recommendedName>
</protein>
<evidence type="ECO:0000256" key="5">
    <source>
        <dbReference type="ARBA" id="ARBA00023136"/>
    </source>
</evidence>
<organism evidence="7 8">
    <name type="scientific">Penicillium daleae</name>
    <dbReference type="NCBI Taxonomy" id="63821"/>
    <lineage>
        <taxon>Eukaryota</taxon>
        <taxon>Fungi</taxon>
        <taxon>Dikarya</taxon>
        <taxon>Ascomycota</taxon>
        <taxon>Pezizomycotina</taxon>
        <taxon>Eurotiomycetes</taxon>
        <taxon>Eurotiomycetidae</taxon>
        <taxon>Eurotiales</taxon>
        <taxon>Aspergillaceae</taxon>
        <taxon>Penicillium</taxon>
    </lineage>
</organism>
<evidence type="ECO:0000256" key="4">
    <source>
        <dbReference type="ARBA" id="ARBA00022989"/>
    </source>
</evidence>
<evidence type="ECO:0000256" key="6">
    <source>
        <dbReference type="SAM" id="Phobius"/>
    </source>
</evidence>
<comment type="subcellular location">
    <subcellularLocation>
        <location evidence="1">Membrane</location>
        <topology evidence="1">Multi-pass membrane protein</topology>
    </subcellularLocation>
</comment>
<proteinExistence type="predicted"/>
<dbReference type="AlphaFoldDB" id="A0AAD6G520"/>
<keyword evidence="4 6" id="KW-1133">Transmembrane helix</keyword>
<evidence type="ECO:0000256" key="1">
    <source>
        <dbReference type="ARBA" id="ARBA00004141"/>
    </source>
</evidence>
<evidence type="ECO:0000313" key="7">
    <source>
        <dbReference type="EMBL" id="KAJ5459576.1"/>
    </source>
</evidence>
<dbReference type="InterPro" id="IPR036259">
    <property type="entry name" value="MFS_trans_sf"/>
</dbReference>
<evidence type="ECO:0008006" key="9">
    <source>
        <dbReference type="Google" id="ProtNLM"/>
    </source>
</evidence>
<sequence length="177" mass="19302">MPAGATQLGFVILSSAFCSWVPNMRTITMIVLTLISLTGMVLMYALDAGNQAGRMAGYCLSLAFSANMPLGLSLITSNVRGFTKRAVVNACVLVMYCVGNIVGPQFFSVSEAPRYKRGITASLVGLGLGVFWVLCLRVYLQWQNKIRSTEDESSVPRESLVMEDPTDWNIPGCQYVL</sequence>
<keyword evidence="8" id="KW-1185">Reference proteome</keyword>
<accession>A0AAD6G520</accession>
<dbReference type="RefSeq" id="XP_056768618.1">
    <property type="nucleotide sequence ID" value="XM_056904511.1"/>
</dbReference>
<reference evidence="7" key="2">
    <citation type="journal article" date="2023" name="IMA Fungus">
        <title>Comparative genomic study of the Penicillium genus elucidates a diverse pangenome and 15 lateral gene transfer events.</title>
        <authorList>
            <person name="Petersen C."/>
            <person name="Sorensen T."/>
            <person name="Nielsen M.R."/>
            <person name="Sondergaard T.E."/>
            <person name="Sorensen J.L."/>
            <person name="Fitzpatrick D.A."/>
            <person name="Frisvad J.C."/>
            <person name="Nielsen K.L."/>
        </authorList>
    </citation>
    <scope>NUCLEOTIDE SEQUENCE</scope>
    <source>
        <strain evidence="7">IBT 16125</strain>
    </source>
</reference>
<feature type="transmembrane region" description="Helical" evidence="6">
    <location>
        <begin position="87"/>
        <end position="107"/>
    </location>
</feature>
<evidence type="ECO:0000313" key="8">
    <source>
        <dbReference type="Proteomes" id="UP001213681"/>
    </source>
</evidence>
<gene>
    <name evidence="7" type="ORF">N7458_001128</name>
</gene>
<keyword evidence="3 6" id="KW-0812">Transmembrane</keyword>
<keyword evidence="2" id="KW-0813">Transport</keyword>
<dbReference type="EMBL" id="JAPVEA010000002">
    <property type="protein sequence ID" value="KAJ5459576.1"/>
    <property type="molecule type" value="Genomic_DNA"/>
</dbReference>
<dbReference type="GO" id="GO:0016020">
    <property type="term" value="C:membrane"/>
    <property type="evidence" value="ECO:0007669"/>
    <property type="project" value="UniProtKB-SubCell"/>
</dbReference>
<dbReference type="GO" id="GO:0022857">
    <property type="term" value="F:transmembrane transporter activity"/>
    <property type="evidence" value="ECO:0007669"/>
    <property type="project" value="TreeGrafter"/>
</dbReference>
<keyword evidence="5 6" id="KW-0472">Membrane</keyword>
<dbReference type="Proteomes" id="UP001213681">
    <property type="component" value="Unassembled WGS sequence"/>
</dbReference>
<dbReference type="PANTHER" id="PTHR43791">
    <property type="entry name" value="PERMEASE-RELATED"/>
    <property type="match status" value="1"/>
</dbReference>
<reference evidence="7" key="1">
    <citation type="submission" date="2022-12" db="EMBL/GenBank/DDBJ databases">
        <authorList>
            <person name="Petersen C."/>
        </authorList>
    </citation>
    <scope>NUCLEOTIDE SEQUENCE</scope>
    <source>
        <strain evidence="7">IBT 16125</strain>
    </source>
</reference>
<name>A0AAD6G520_9EURO</name>
<dbReference type="PANTHER" id="PTHR43791:SF103">
    <property type="entry name" value="MAJOR FACILITATOR SUPERFAMILY (MFS) PROFILE DOMAIN-CONTAINING PROTEIN-RELATED"/>
    <property type="match status" value="1"/>
</dbReference>
<comment type="caution">
    <text evidence="7">The sequence shown here is derived from an EMBL/GenBank/DDBJ whole genome shotgun (WGS) entry which is preliminary data.</text>
</comment>
<feature type="transmembrane region" description="Helical" evidence="6">
    <location>
        <begin position="119"/>
        <end position="140"/>
    </location>
</feature>
<evidence type="ECO:0000256" key="2">
    <source>
        <dbReference type="ARBA" id="ARBA00022448"/>
    </source>
</evidence>